<keyword evidence="2" id="KW-1185">Reference proteome</keyword>
<sequence>MDGTLAVIYLVASLFDMGVNHCGQGGCLSRDAAPARLSVQAADVQFQDASIGREFYLGYDLDHSYGPFQPTVGLSFTDQGAGWIGFGVKSRFALGGSGLFAEGSLMPGYYAPGDGPDLGGNLHFRSALGLGYEFDNGATLSVLYDHRSNADTQTLNPGLETLSVRYQVALD</sequence>
<gene>
    <name evidence="1" type="ORF">DFK10_14255</name>
</gene>
<dbReference type="InterPro" id="IPR018550">
    <property type="entry name" value="Lipid-A_deacylase-rel"/>
</dbReference>
<dbReference type="Gene3D" id="2.40.160.20">
    <property type="match status" value="1"/>
</dbReference>
<proteinExistence type="predicted"/>
<dbReference type="Pfam" id="PF09411">
    <property type="entry name" value="PagL"/>
    <property type="match status" value="1"/>
</dbReference>
<dbReference type="OrthoDB" id="6199047at2"/>
<evidence type="ECO:0000313" key="2">
    <source>
        <dbReference type="Proteomes" id="UP000245293"/>
    </source>
</evidence>
<accession>A0A2V1P3P8</accession>
<dbReference type="GO" id="GO:0016787">
    <property type="term" value="F:hydrolase activity"/>
    <property type="evidence" value="ECO:0007669"/>
    <property type="project" value="UniProtKB-KW"/>
</dbReference>
<keyword evidence="1" id="KW-0378">Hydrolase</keyword>
<reference evidence="2" key="1">
    <citation type="submission" date="2018-05" db="EMBL/GenBank/DDBJ databases">
        <authorList>
            <person name="Du Z."/>
            <person name="Wang X."/>
        </authorList>
    </citation>
    <scope>NUCLEOTIDE SEQUENCE [LARGE SCALE GENOMIC DNA]</scope>
    <source>
        <strain evidence="2">WDS4C29</strain>
    </source>
</reference>
<dbReference type="EMBL" id="QETF01000020">
    <property type="protein sequence ID" value="PWG15942.1"/>
    <property type="molecule type" value="Genomic_DNA"/>
</dbReference>
<organism evidence="1 2">
    <name type="scientific">Salibaculum griseiflavum</name>
    <dbReference type="NCBI Taxonomy" id="1914409"/>
    <lineage>
        <taxon>Bacteria</taxon>
        <taxon>Pseudomonadati</taxon>
        <taxon>Pseudomonadota</taxon>
        <taxon>Alphaproteobacteria</taxon>
        <taxon>Rhodobacterales</taxon>
        <taxon>Roseobacteraceae</taxon>
        <taxon>Salibaculum</taxon>
    </lineage>
</organism>
<dbReference type="AlphaFoldDB" id="A0A2V1P3P8"/>
<comment type="caution">
    <text evidence="1">The sequence shown here is derived from an EMBL/GenBank/DDBJ whole genome shotgun (WGS) entry which is preliminary data.</text>
</comment>
<evidence type="ECO:0000313" key="1">
    <source>
        <dbReference type="EMBL" id="PWG15942.1"/>
    </source>
</evidence>
<protein>
    <submittedName>
        <fullName evidence="1">Acyloxyacyl hydrolase</fullName>
    </submittedName>
</protein>
<dbReference type="Proteomes" id="UP000245293">
    <property type="component" value="Unassembled WGS sequence"/>
</dbReference>
<name>A0A2V1P3P8_9RHOB</name>
<dbReference type="RefSeq" id="WP_109389705.1">
    <property type="nucleotide sequence ID" value="NZ_QETF01000020.1"/>
</dbReference>